<organism evidence="1 2">
    <name type="scientific">Capsulimonas corticalis</name>
    <dbReference type="NCBI Taxonomy" id="2219043"/>
    <lineage>
        <taxon>Bacteria</taxon>
        <taxon>Bacillati</taxon>
        <taxon>Armatimonadota</taxon>
        <taxon>Armatimonadia</taxon>
        <taxon>Capsulimonadales</taxon>
        <taxon>Capsulimonadaceae</taxon>
        <taxon>Capsulimonas</taxon>
    </lineage>
</organism>
<sequence length="403" mass="44879">MTSAPLNSAFRERELLTVCGRVHLDAAAQTRLARLLDAPVDWPSTVSLAMKHGLVPLLHKHLCETQPARVPADVIARLAQLSHGAGRHSLHMTAELLRIAKAMEAEGVMAVAIKGPALAQSLYDSIALRCFGDLDLLTSPDEIERAARVLRGLGYVDEFCGSEADSDIHMRSYHNFCFASAATGVRVELHHRLTNPCFQSEKQVRDIIGRATPIPLAGSSVRTLSPEDQFLYLCVHGVKHLWERLEWICAVSAMARGSMVEDWEVVASRARDSGNERIVFVGLLLAEALTGVPIPEALAPMARRDRVAHALAEEARRRVCVEEKQPEVGELFFYNLRAHKMRERCVYCWFALTTPTLADVETMRLPRPLYGVSRPLRIVKTYAASMLHTLFHRQSAQVILNDE</sequence>
<dbReference type="AlphaFoldDB" id="A0A402CTQ5"/>
<protein>
    <submittedName>
        <fullName evidence="1">Uncharacterized protein</fullName>
    </submittedName>
</protein>
<dbReference type="KEGG" id="ccot:CCAX7_26990"/>
<dbReference type="OrthoDB" id="5366220at2"/>
<dbReference type="EMBL" id="AP025739">
    <property type="protein sequence ID" value="BDI30648.1"/>
    <property type="molecule type" value="Genomic_DNA"/>
</dbReference>
<dbReference type="RefSeq" id="WP_119320752.1">
    <property type="nucleotide sequence ID" value="NZ_AP025739.1"/>
</dbReference>
<dbReference type="InterPro" id="IPR039498">
    <property type="entry name" value="NTP_transf_5"/>
</dbReference>
<evidence type="ECO:0000313" key="2">
    <source>
        <dbReference type="Proteomes" id="UP000287394"/>
    </source>
</evidence>
<accession>A0A402CTQ5</accession>
<keyword evidence="2" id="KW-1185">Reference proteome</keyword>
<proteinExistence type="predicted"/>
<evidence type="ECO:0000313" key="1">
    <source>
        <dbReference type="EMBL" id="BDI30648.1"/>
    </source>
</evidence>
<dbReference type="Proteomes" id="UP000287394">
    <property type="component" value="Chromosome"/>
</dbReference>
<reference evidence="1 2" key="1">
    <citation type="journal article" date="2019" name="Int. J. Syst. Evol. Microbiol.">
        <title>Capsulimonas corticalis gen. nov., sp. nov., an aerobic capsulated bacterium, of a novel bacterial order, Capsulimonadales ord. nov., of the class Armatimonadia of the phylum Armatimonadetes.</title>
        <authorList>
            <person name="Li J."/>
            <person name="Kudo C."/>
            <person name="Tonouchi A."/>
        </authorList>
    </citation>
    <scope>NUCLEOTIDE SEQUENCE [LARGE SCALE GENOMIC DNA]</scope>
    <source>
        <strain evidence="1 2">AX-7</strain>
    </source>
</reference>
<gene>
    <name evidence="1" type="ORF">CCAX7_26990</name>
</gene>
<dbReference type="Pfam" id="PF14907">
    <property type="entry name" value="NTP_transf_5"/>
    <property type="match status" value="1"/>
</dbReference>
<name>A0A402CTQ5_9BACT</name>